<dbReference type="PANTHER" id="PTHR13677">
    <property type="entry name" value="LD41638P"/>
    <property type="match status" value="1"/>
</dbReference>
<dbReference type="InterPro" id="IPR024224">
    <property type="entry name" value="DENND6"/>
</dbReference>
<evidence type="ECO:0000313" key="4">
    <source>
        <dbReference type="EMBL" id="MPC10623.1"/>
    </source>
</evidence>
<name>A0A5B7CT32_PORTR</name>
<dbReference type="Proteomes" id="UP000324222">
    <property type="component" value="Unassembled WGS sequence"/>
</dbReference>
<dbReference type="PROSITE" id="PS50211">
    <property type="entry name" value="DENN"/>
    <property type="match status" value="1"/>
</dbReference>
<comment type="caution">
    <text evidence="4">The sequence shown here is derived from an EMBL/GenBank/DDBJ whole genome shotgun (WGS) entry which is preliminary data.</text>
</comment>
<dbReference type="EMBL" id="VSRR010000124">
    <property type="protein sequence ID" value="MPC10623.1"/>
    <property type="molecule type" value="Genomic_DNA"/>
</dbReference>
<dbReference type="GO" id="GO:0005085">
    <property type="term" value="F:guanyl-nucleotide exchange factor activity"/>
    <property type="evidence" value="ECO:0007669"/>
    <property type="project" value="InterPro"/>
</dbReference>
<sequence length="325" mass="35807">MAVVKLIYPADRELSERERTNICYLAFPDSNSGLMGNVQFHFRIRQCPQSIALNPRPAFHAFNSTCPTSIQSVVLLSHLPLVSLFTTVLELVAPEYFDTGEASLEAACHHLDQWPPPTPGTSLSLPLLGTLIQVRIPSRQDKPGSASLTPSSPSHTSPGPPTVLVPAPHETEAFRVLAPVLPHLNLLWELVITAEPLVVMAQSPTTAANTVQTLVSLIAPLKFSGDYRPFFTIHDSEFKEYTTRTSAPPNVILGVTNPFFAKTLQHWPHIIRIGESTGSPSTQKHKIKKASALKTVEQKPGMYTKYKPHLQADKFNSRQQINSKS</sequence>
<evidence type="ECO:0000259" key="3">
    <source>
        <dbReference type="PROSITE" id="PS50211"/>
    </source>
</evidence>
<gene>
    <name evidence="4" type="primary">Dennd6b</name>
    <name evidence="4" type="ORF">E2C01_003259</name>
</gene>
<dbReference type="AlphaFoldDB" id="A0A5B7CT32"/>
<dbReference type="InterPro" id="IPR037516">
    <property type="entry name" value="Tripartite_DENN"/>
</dbReference>
<comment type="similarity">
    <text evidence="1">Belongs to the DENND6 family.</text>
</comment>
<reference evidence="4 5" key="1">
    <citation type="submission" date="2019-05" db="EMBL/GenBank/DDBJ databases">
        <title>Another draft genome of Portunus trituberculatus and its Hox gene families provides insights of decapod evolution.</title>
        <authorList>
            <person name="Jeong J.-H."/>
            <person name="Song I."/>
            <person name="Kim S."/>
            <person name="Choi T."/>
            <person name="Kim D."/>
            <person name="Ryu S."/>
            <person name="Kim W."/>
        </authorList>
    </citation>
    <scope>NUCLEOTIDE SEQUENCE [LARGE SCALE GENOMIC DNA]</scope>
    <source>
        <tissue evidence="4">Muscle</tissue>
    </source>
</reference>
<evidence type="ECO:0000313" key="5">
    <source>
        <dbReference type="Proteomes" id="UP000324222"/>
    </source>
</evidence>
<keyword evidence="5" id="KW-1185">Reference proteome</keyword>
<organism evidence="4 5">
    <name type="scientific">Portunus trituberculatus</name>
    <name type="common">Swimming crab</name>
    <name type="synonym">Neptunus trituberculatus</name>
    <dbReference type="NCBI Taxonomy" id="210409"/>
    <lineage>
        <taxon>Eukaryota</taxon>
        <taxon>Metazoa</taxon>
        <taxon>Ecdysozoa</taxon>
        <taxon>Arthropoda</taxon>
        <taxon>Crustacea</taxon>
        <taxon>Multicrustacea</taxon>
        <taxon>Malacostraca</taxon>
        <taxon>Eumalacostraca</taxon>
        <taxon>Eucarida</taxon>
        <taxon>Decapoda</taxon>
        <taxon>Pleocyemata</taxon>
        <taxon>Brachyura</taxon>
        <taxon>Eubrachyura</taxon>
        <taxon>Portunoidea</taxon>
        <taxon>Portunidae</taxon>
        <taxon>Portuninae</taxon>
        <taxon>Portunus</taxon>
    </lineage>
</organism>
<dbReference type="OrthoDB" id="10265409at2759"/>
<evidence type="ECO:0000256" key="2">
    <source>
        <dbReference type="SAM" id="MobiDB-lite"/>
    </source>
</evidence>
<proteinExistence type="inferred from homology"/>
<dbReference type="PANTHER" id="PTHR13677:SF0">
    <property type="entry name" value="LD41638P"/>
    <property type="match status" value="1"/>
</dbReference>
<feature type="domain" description="UDENN" evidence="3">
    <location>
        <begin position="1"/>
        <end position="325"/>
    </location>
</feature>
<dbReference type="Pfam" id="PF02141">
    <property type="entry name" value="DENN"/>
    <property type="match status" value="1"/>
</dbReference>
<feature type="compositionally biased region" description="Low complexity" evidence="2">
    <location>
        <begin position="143"/>
        <end position="157"/>
    </location>
</feature>
<evidence type="ECO:0000256" key="1">
    <source>
        <dbReference type="ARBA" id="ARBA00007159"/>
    </source>
</evidence>
<accession>A0A5B7CT32</accession>
<dbReference type="InterPro" id="IPR001194">
    <property type="entry name" value="cDENN_dom"/>
</dbReference>
<protein>
    <submittedName>
        <fullName evidence="4">Protein DENND6B</fullName>
    </submittedName>
</protein>
<feature type="region of interest" description="Disordered" evidence="2">
    <location>
        <begin position="140"/>
        <end position="164"/>
    </location>
</feature>
<dbReference type="GO" id="GO:0055037">
    <property type="term" value="C:recycling endosome"/>
    <property type="evidence" value="ECO:0007669"/>
    <property type="project" value="TreeGrafter"/>
</dbReference>